<accession>A0ABR0PDU7</accession>
<evidence type="ECO:0000256" key="1">
    <source>
        <dbReference type="SAM" id="MobiDB-lite"/>
    </source>
</evidence>
<dbReference type="EMBL" id="JARKNE010000007">
    <property type="protein sequence ID" value="KAK5819392.1"/>
    <property type="molecule type" value="Genomic_DNA"/>
</dbReference>
<feature type="region of interest" description="Disordered" evidence="1">
    <location>
        <begin position="1"/>
        <end position="55"/>
    </location>
</feature>
<reference evidence="2 3" key="1">
    <citation type="submission" date="2023-03" db="EMBL/GenBank/DDBJ databases">
        <title>WGS of Gossypium arboreum.</title>
        <authorList>
            <person name="Yu D."/>
        </authorList>
    </citation>
    <scope>NUCLEOTIDE SEQUENCE [LARGE SCALE GENOMIC DNA]</scope>
    <source>
        <tissue evidence="2">Leaf</tissue>
    </source>
</reference>
<gene>
    <name evidence="2" type="ORF">PVK06_024390</name>
</gene>
<sequence length="64" mass="6858">MSGNSRNEVDQDIHSSSHSTENLNRVKSVAPSIDSVGAQQPRVDRSDNEGQGDSNTLCVIAYAL</sequence>
<feature type="compositionally biased region" description="Polar residues" evidence="1">
    <location>
        <begin position="16"/>
        <end position="25"/>
    </location>
</feature>
<protein>
    <submittedName>
        <fullName evidence="2">Uncharacterized protein</fullName>
    </submittedName>
</protein>
<dbReference type="Proteomes" id="UP001358586">
    <property type="component" value="Chromosome 7"/>
</dbReference>
<evidence type="ECO:0000313" key="3">
    <source>
        <dbReference type="Proteomes" id="UP001358586"/>
    </source>
</evidence>
<name>A0ABR0PDU7_GOSAR</name>
<organism evidence="2 3">
    <name type="scientific">Gossypium arboreum</name>
    <name type="common">Tree cotton</name>
    <name type="synonym">Gossypium nanking</name>
    <dbReference type="NCBI Taxonomy" id="29729"/>
    <lineage>
        <taxon>Eukaryota</taxon>
        <taxon>Viridiplantae</taxon>
        <taxon>Streptophyta</taxon>
        <taxon>Embryophyta</taxon>
        <taxon>Tracheophyta</taxon>
        <taxon>Spermatophyta</taxon>
        <taxon>Magnoliopsida</taxon>
        <taxon>eudicotyledons</taxon>
        <taxon>Gunneridae</taxon>
        <taxon>Pentapetalae</taxon>
        <taxon>rosids</taxon>
        <taxon>malvids</taxon>
        <taxon>Malvales</taxon>
        <taxon>Malvaceae</taxon>
        <taxon>Malvoideae</taxon>
        <taxon>Gossypium</taxon>
    </lineage>
</organism>
<proteinExistence type="predicted"/>
<keyword evidence="3" id="KW-1185">Reference proteome</keyword>
<evidence type="ECO:0000313" key="2">
    <source>
        <dbReference type="EMBL" id="KAK5819392.1"/>
    </source>
</evidence>
<comment type="caution">
    <text evidence="2">The sequence shown here is derived from an EMBL/GenBank/DDBJ whole genome shotgun (WGS) entry which is preliminary data.</text>
</comment>